<reference evidence="4" key="1">
    <citation type="submission" date="2016-04" db="EMBL/GenBank/DDBJ databases">
        <authorList>
            <person name="Evans L.H."/>
            <person name="Alamgir A."/>
            <person name="Owens N."/>
            <person name="Weber N.D."/>
            <person name="Virtaneva K."/>
            <person name="Barbian K."/>
            <person name="Babar A."/>
            <person name="Rosenke K."/>
        </authorList>
    </citation>
    <scope>NUCLEOTIDE SEQUENCE</scope>
    <source>
        <strain evidence="4">86</strain>
    </source>
</reference>
<keyword evidence="1" id="KW-0175">Coiled coil</keyword>
<feature type="transmembrane region" description="Helical" evidence="2">
    <location>
        <begin position="163"/>
        <end position="185"/>
    </location>
</feature>
<dbReference type="GO" id="GO:0016301">
    <property type="term" value="F:kinase activity"/>
    <property type="evidence" value="ECO:0007669"/>
    <property type="project" value="UniProtKB-KW"/>
</dbReference>
<keyword evidence="2" id="KW-1133">Transmembrane helix</keyword>
<keyword evidence="2" id="KW-0472">Membrane</keyword>
<name>A0A212J396_9FIRM</name>
<feature type="transmembrane region" description="Helical" evidence="2">
    <location>
        <begin position="6"/>
        <end position="27"/>
    </location>
</feature>
<dbReference type="AlphaFoldDB" id="A0A212J396"/>
<keyword evidence="4" id="KW-0808">Transferase</keyword>
<sequence>MMNEPFLSSLLSYLLTFNVILFLAEFLFCLPVLKRRRHFLLRLLACFIPYMLPNAIWRDYFTHHFLFVGLYINLNYAALFLLTVFILFFCFDAPLSALFFYCSAGYVVQNLSHNLRELSRLLLFQGAYSTAYYLMGLLIVAAVFLATYLLLVRRYRRNESVNVNNIFLTGFIISTIIVVNLLNLWTTGAGLMNSATSTYAAICCLMLLMLQSGAFQRTRLEREREVTRQLLAMQEKQQTLSRENIELINIKCHDLKHQIAALRTMEDKHEQEKSIREIEKAVMIYDSVVKTGNQALDIVLTEKSLLCESRKINFTCIVDQAKLSFMDAVDIHSLFGNALDNAIEAVARVEDEEKRIISLNVQGRDKLMKICIENYCETPVPLRDGLPATTKEDNGYHGFGLKSIQLIAEKYGGNLTIDQSPGRFSLNILIPET</sequence>
<gene>
    <name evidence="4" type="ORF">KL86CLO1_10445</name>
</gene>
<feature type="transmembrane region" description="Helical" evidence="2">
    <location>
        <begin position="95"/>
        <end position="112"/>
    </location>
</feature>
<feature type="coiled-coil region" evidence="1">
    <location>
        <begin position="217"/>
        <end position="272"/>
    </location>
</feature>
<dbReference type="CDD" id="cd16935">
    <property type="entry name" value="HATPase_AgrC-ComD-like"/>
    <property type="match status" value="1"/>
</dbReference>
<evidence type="ECO:0000256" key="1">
    <source>
        <dbReference type="SAM" id="Coils"/>
    </source>
</evidence>
<keyword evidence="4" id="KW-0418">Kinase</keyword>
<dbReference type="Pfam" id="PF14501">
    <property type="entry name" value="HATPase_c_5"/>
    <property type="match status" value="1"/>
</dbReference>
<dbReference type="SUPFAM" id="SSF55874">
    <property type="entry name" value="ATPase domain of HSP90 chaperone/DNA topoisomerase II/histidine kinase"/>
    <property type="match status" value="1"/>
</dbReference>
<dbReference type="EMBL" id="FLUN01000001">
    <property type="protein sequence ID" value="SBV93933.1"/>
    <property type="molecule type" value="Genomic_DNA"/>
</dbReference>
<keyword evidence="2" id="KW-0812">Transmembrane</keyword>
<feature type="transmembrane region" description="Helical" evidence="2">
    <location>
        <begin position="132"/>
        <end position="151"/>
    </location>
</feature>
<protein>
    <submittedName>
        <fullName evidence="4">ATPase/histidine kinase/DNA gyrase B/HSP90 domain protein</fullName>
    </submittedName>
</protein>
<dbReference type="Gene3D" id="3.30.565.10">
    <property type="entry name" value="Histidine kinase-like ATPase, C-terminal domain"/>
    <property type="match status" value="1"/>
</dbReference>
<feature type="transmembrane region" description="Helical" evidence="2">
    <location>
        <begin position="39"/>
        <end position="57"/>
    </location>
</feature>
<evidence type="ECO:0000256" key="2">
    <source>
        <dbReference type="SAM" id="Phobius"/>
    </source>
</evidence>
<dbReference type="InterPro" id="IPR036890">
    <property type="entry name" value="HATPase_C_sf"/>
</dbReference>
<feature type="domain" description="Sensor histidine kinase NatK-like C-terminal" evidence="3">
    <location>
        <begin position="326"/>
        <end position="431"/>
    </location>
</feature>
<proteinExistence type="predicted"/>
<feature type="transmembrane region" description="Helical" evidence="2">
    <location>
        <begin position="197"/>
        <end position="215"/>
    </location>
</feature>
<dbReference type="InterPro" id="IPR032834">
    <property type="entry name" value="NatK-like_C"/>
</dbReference>
<organism evidence="4">
    <name type="scientific">uncultured Eubacteriales bacterium</name>
    <dbReference type="NCBI Taxonomy" id="172733"/>
    <lineage>
        <taxon>Bacteria</taxon>
        <taxon>Bacillati</taxon>
        <taxon>Bacillota</taxon>
        <taxon>Clostridia</taxon>
        <taxon>Eubacteriales</taxon>
        <taxon>environmental samples</taxon>
    </lineage>
</organism>
<feature type="transmembrane region" description="Helical" evidence="2">
    <location>
        <begin position="63"/>
        <end position="88"/>
    </location>
</feature>
<accession>A0A212J396</accession>
<evidence type="ECO:0000259" key="3">
    <source>
        <dbReference type="Pfam" id="PF14501"/>
    </source>
</evidence>
<evidence type="ECO:0000313" key="4">
    <source>
        <dbReference type="EMBL" id="SBV93933.1"/>
    </source>
</evidence>